<gene>
    <name evidence="3" type="ORF">SAMN04244553_2132</name>
</gene>
<dbReference type="Proteomes" id="UP000219565">
    <property type="component" value="Unassembled WGS sequence"/>
</dbReference>
<dbReference type="AlphaFoldDB" id="A0A285LAZ8"/>
<protein>
    <recommendedName>
        <fullName evidence="5">DUF732 domain-containing protein</fullName>
    </recommendedName>
</protein>
<feature type="chain" id="PRO_5013171151" description="DUF732 domain-containing protein" evidence="2">
    <location>
        <begin position="35"/>
        <end position="119"/>
    </location>
</feature>
<feature type="region of interest" description="Disordered" evidence="1">
    <location>
        <begin position="31"/>
        <end position="82"/>
    </location>
</feature>
<dbReference type="EMBL" id="OBEG01000002">
    <property type="protein sequence ID" value="SNY80561.1"/>
    <property type="molecule type" value="Genomic_DNA"/>
</dbReference>
<dbReference type="RefSeq" id="WP_097244800.1">
    <property type="nucleotide sequence ID" value="NZ_JAMTCV010000001.1"/>
</dbReference>
<feature type="compositionally biased region" description="Low complexity" evidence="1">
    <location>
        <begin position="31"/>
        <end position="40"/>
    </location>
</feature>
<evidence type="ECO:0000313" key="3">
    <source>
        <dbReference type="EMBL" id="SNY80561.1"/>
    </source>
</evidence>
<accession>A0A285LAZ8</accession>
<sequence length="119" mass="12275">MSQHHRLRTATVALAGAALLTVGAAALETPEATAAPGGPAVTKVDHPFDFGGEEQTDEDEDDEKDEPAEHAEKAEQNGGDVATKVIDMLTGNAGEAIEFLGGVVKCTLNVATDAVKCDM</sequence>
<organism evidence="3 4">
    <name type="scientific">Nocardia amikacinitolerans</name>
    <dbReference type="NCBI Taxonomy" id="756689"/>
    <lineage>
        <taxon>Bacteria</taxon>
        <taxon>Bacillati</taxon>
        <taxon>Actinomycetota</taxon>
        <taxon>Actinomycetes</taxon>
        <taxon>Mycobacteriales</taxon>
        <taxon>Nocardiaceae</taxon>
        <taxon>Nocardia</taxon>
    </lineage>
</organism>
<evidence type="ECO:0008006" key="5">
    <source>
        <dbReference type="Google" id="ProtNLM"/>
    </source>
</evidence>
<keyword evidence="4" id="KW-1185">Reference proteome</keyword>
<proteinExistence type="predicted"/>
<evidence type="ECO:0000256" key="1">
    <source>
        <dbReference type="SAM" id="MobiDB-lite"/>
    </source>
</evidence>
<evidence type="ECO:0000313" key="4">
    <source>
        <dbReference type="Proteomes" id="UP000219565"/>
    </source>
</evidence>
<keyword evidence="2" id="KW-0732">Signal</keyword>
<feature type="signal peptide" evidence="2">
    <location>
        <begin position="1"/>
        <end position="34"/>
    </location>
</feature>
<feature type="compositionally biased region" description="Acidic residues" evidence="1">
    <location>
        <begin position="51"/>
        <end position="66"/>
    </location>
</feature>
<reference evidence="3 4" key="1">
    <citation type="submission" date="2017-09" db="EMBL/GenBank/DDBJ databases">
        <authorList>
            <person name="Ehlers B."/>
            <person name="Leendertz F.H."/>
        </authorList>
    </citation>
    <scope>NUCLEOTIDE SEQUENCE [LARGE SCALE GENOMIC DNA]</scope>
    <source>
        <strain evidence="3 4">DSM 45537</strain>
    </source>
</reference>
<dbReference type="OrthoDB" id="4564887at2"/>
<evidence type="ECO:0000256" key="2">
    <source>
        <dbReference type="SAM" id="SignalP"/>
    </source>
</evidence>
<name>A0A285LAZ8_9NOCA</name>